<dbReference type="Proteomes" id="UP001623232">
    <property type="component" value="Chromosome"/>
</dbReference>
<organism evidence="6 7">
    <name type="scientific">Aliisedimentitalea scapharcae</name>
    <dbReference type="NCBI Taxonomy" id="1524259"/>
    <lineage>
        <taxon>Bacteria</taxon>
        <taxon>Pseudomonadati</taxon>
        <taxon>Pseudomonadota</taxon>
        <taxon>Alphaproteobacteria</taxon>
        <taxon>Rhodobacterales</taxon>
        <taxon>Roseobacteraceae</taxon>
        <taxon>Aliisedimentitalea</taxon>
    </lineage>
</organism>
<keyword evidence="4" id="KW-1005">Bacterial flagellum biogenesis</keyword>
<evidence type="ECO:0000313" key="7">
    <source>
        <dbReference type="Proteomes" id="UP001623232"/>
    </source>
</evidence>
<dbReference type="InterPro" id="IPR017585">
    <property type="entry name" value="SAF_FlgA"/>
</dbReference>
<sequence length="139" mass="14999">MKRTLLMTLLTAMALPAWADILVPVRTIRAKEIIAPEDLMIKRVDLAGALSNPANVVGLEARVALYPGRPLRPGDIGPPAIVERNDLVTLVFVQGGLKIVTEGRSLGRGSVGETLRVMNMQSRSTVFGKIRTDGTVEVK</sequence>
<gene>
    <name evidence="6" type="primary">flgA</name>
    <name evidence="6" type="ORF">QEZ52_00770</name>
</gene>
<keyword evidence="6" id="KW-0969">Cilium</keyword>
<feature type="chain" id="PRO_5045008603" description="Flagella basal body P-ring formation protein FlgA" evidence="4">
    <location>
        <begin position="20"/>
        <end position="139"/>
    </location>
</feature>
<reference evidence="6 7" key="1">
    <citation type="submission" date="2023-04" db="EMBL/GenBank/DDBJ databases">
        <title>Complete genome sequence of Alisedimentitalea scapharcae.</title>
        <authorList>
            <person name="Rong J.-C."/>
            <person name="Yi M.-L."/>
            <person name="Zhao Q."/>
        </authorList>
    </citation>
    <scope>NUCLEOTIDE SEQUENCE [LARGE SCALE GENOMIC DNA]</scope>
    <source>
        <strain evidence="6 7">KCTC 42119</strain>
    </source>
</reference>
<evidence type="ECO:0000259" key="5">
    <source>
        <dbReference type="SMART" id="SM00858"/>
    </source>
</evidence>
<dbReference type="Gene3D" id="3.90.1210.10">
    <property type="entry name" value="Antifreeze-like/N-acetylneuraminic acid synthase C-terminal domain"/>
    <property type="match status" value="1"/>
</dbReference>
<dbReference type="Pfam" id="PF13144">
    <property type="entry name" value="ChapFlgA"/>
    <property type="match status" value="1"/>
</dbReference>
<evidence type="ECO:0000256" key="4">
    <source>
        <dbReference type="RuleBase" id="RU362063"/>
    </source>
</evidence>
<feature type="domain" description="SAF" evidence="5">
    <location>
        <begin position="19"/>
        <end position="77"/>
    </location>
</feature>
<dbReference type="SMART" id="SM00858">
    <property type="entry name" value="SAF"/>
    <property type="match status" value="1"/>
</dbReference>
<dbReference type="Gene3D" id="2.30.30.760">
    <property type="match status" value="1"/>
</dbReference>
<dbReference type="InterPro" id="IPR039246">
    <property type="entry name" value="Flagellar_FlgA"/>
</dbReference>
<dbReference type="CDD" id="cd11614">
    <property type="entry name" value="SAF_CpaB_FlgA_like"/>
    <property type="match status" value="1"/>
</dbReference>
<keyword evidence="7" id="KW-1185">Reference proteome</keyword>
<keyword evidence="2 4" id="KW-0732">Signal</keyword>
<dbReference type="EMBL" id="CP123584">
    <property type="protein sequence ID" value="WZK89112.1"/>
    <property type="molecule type" value="Genomic_DNA"/>
</dbReference>
<feature type="signal peptide" evidence="4">
    <location>
        <begin position="1"/>
        <end position="19"/>
    </location>
</feature>
<name>A0ABZ2XT53_9RHOB</name>
<evidence type="ECO:0000313" key="6">
    <source>
        <dbReference type="EMBL" id="WZK89112.1"/>
    </source>
</evidence>
<proteinExistence type="inferred from homology"/>
<evidence type="ECO:0000256" key="2">
    <source>
        <dbReference type="ARBA" id="ARBA00022729"/>
    </source>
</evidence>
<comment type="function">
    <text evidence="4">Involved in the assembly process of the P-ring formation. It may associate with FlgF on the rod constituting a structure essential for the P-ring assembly or may act as a modulator protein for the P-ring assembly.</text>
</comment>
<evidence type="ECO:0000256" key="3">
    <source>
        <dbReference type="ARBA" id="ARBA00022764"/>
    </source>
</evidence>
<dbReference type="RefSeq" id="WP_406647050.1">
    <property type="nucleotide sequence ID" value="NZ_CP123584.1"/>
</dbReference>
<dbReference type="InterPro" id="IPR013974">
    <property type="entry name" value="SAF"/>
</dbReference>
<accession>A0ABZ2XT53</accession>
<protein>
    <recommendedName>
        <fullName evidence="4">Flagella basal body P-ring formation protein FlgA</fullName>
    </recommendedName>
</protein>
<comment type="similarity">
    <text evidence="4">Belongs to the FlgA family.</text>
</comment>
<keyword evidence="6" id="KW-0966">Cell projection</keyword>
<keyword evidence="6" id="KW-0282">Flagellum</keyword>
<evidence type="ECO:0000256" key="1">
    <source>
        <dbReference type="ARBA" id="ARBA00004418"/>
    </source>
</evidence>
<keyword evidence="3 4" id="KW-0574">Periplasm</keyword>
<dbReference type="PANTHER" id="PTHR36307:SF1">
    <property type="entry name" value="FLAGELLA BASAL BODY P-RING FORMATION PROTEIN FLGA"/>
    <property type="match status" value="1"/>
</dbReference>
<comment type="subcellular location">
    <subcellularLocation>
        <location evidence="1 4">Periplasm</location>
    </subcellularLocation>
</comment>
<dbReference type="PANTHER" id="PTHR36307">
    <property type="entry name" value="FLAGELLA BASAL BODY P-RING FORMATION PROTEIN FLGA"/>
    <property type="match status" value="1"/>
</dbReference>
<dbReference type="NCBIfam" id="TIGR03170">
    <property type="entry name" value="flgA_cterm"/>
    <property type="match status" value="1"/>
</dbReference>